<keyword evidence="3" id="KW-1185">Reference proteome</keyword>
<dbReference type="AlphaFoldDB" id="A0A7E6ENQ1"/>
<feature type="region of interest" description="Disordered" evidence="2">
    <location>
        <begin position="143"/>
        <end position="497"/>
    </location>
</feature>
<feature type="region of interest" description="Disordered" evidence="2">
    <location>
        <begin position="686"/>
        <end position="707"/>
    </location>
</feature>
<evidence type="ECO:0000256" key="2">
    <source>
        <dbReference type="SAM" id="MobiDB-lite"/>
    </source>
</evidence>
<feature type="compositionally biased region" description="Basic and acidic residues" evidence="2">
    <location>
        <begin position="209"/>
        <end position="218"/>
    </location>
</feature>
<gene>
    <name evidence="4" type="primary">LOC115232647</name>
</gene>
<feature type="compositionally biased region" description="Low complexity" evidence="2">
    <location>
        <begin position="235"/>
        <end position="251"/>
    </location>
</feature>
<dbReference type="GO" id="GO:0000281">
    <property type="term" value="P:mitotic cytokinesis"/>
    <property type="evidence" value="ECO:0007669"/>
    <property type="project" value="InterPro"/>
</dbReference>
<feature type="compositionally biased region" description="Polar residues" evidence="2">
    <location>
        <begin position="106"/>
        <end position="125"/>
    </location>
</feature>
<evidence type="ECO:0000313" key="4">
    <source>
        <dbReference type="RefSeq" id="XP_036356555.1"/>
    </source>
</evidence>
<feature type="region of interest" description="Disordered" evidence="2">
    <location>
        <begin position="106"/>
        <end position="128"/>
    </location>
</feature>
<name>A0A7E6ENQ1_9MOLL</name>
<feature type="compositionally biased region" description="Basic and acidic residues" evidence="2">
    <location>
        <begin position="447"/>
        <end position="456"/>
    </location>
</feature>
<feature type="compositionally biased region" description="Polar residues" evidence="2">
    <location>
        <begin position="428"/>
        <end position="437"/>
    </location>
</feature>
<dbReference type="GO" id="GO:0008017">
    <property type="term" value="F:microtubule binding"/>
    <property type="evidence" value="ECO:0007669"/>
    <property type="project" value="TreeGrafter"/>
</dbReference>
<keyword evidence="1" id="KW-0175">Coiled coil</keyword>
<dbReference type="InterPro" id="IPR026106">
    <property type="entry name" value="MAP9"/>
</dbReference>
<dbReference type="PANTHER" id="PTHR14739">
    <property type="entry name" value="MICROTUBULE-ASSOCIATED PROTEIN 9"/>
    <property type="match status" value="1"/>
</dbReference>
<dbReference type="PANTHER" id="PTHR14739:SF9">
    <property type="entry name" value="MICROTUBULE-ASSOCIATED PROTEIN 9"/>
    <property type="match status" value="1"/>
</dbReference>
<accession>A0A7E6ENQ1</accession>
<dbReference type="GO" id="GO:0090307">
    <property type="term" value="P:mitotic spindle assembly"/>
    <property type="evidence" value="ECO:0007669"/>
    <property type="project" value="TreeGrafter"/>
</dbReference>
<feature type="compositionally biased region" description="Basic and acidic residues" evidence="2">
    <location>
        <begin position="362"/>
        <end position="392"/>
    </location>
</feature>
<feature type="compositionally biased region" description="Polar residues" evidence="2">
    <location>
        <begin position="457"/>
        <end position="474"/>
    </location>
</feature>
<dbReference type="RefSeq" id="XP_036356555.1">
    <property type="nucleotide sequence ID" value="XM_036500662.1"/>
</dbReference>
<feature type="compositionally biased region" description="Basic and acidic residues" evidence="2">
    <location>
        <begin position="475"/>
        <end position="497"/>
    </location>
</feature>
<dbReference type="Proteomes" id="UP000515154">
    <property type="component" value="Linkage group LG2"/>
</dbReference>
<feature type="coiled-coil region" evidence="1">
    <location>
        <begin position="514"/>
        <end position="621"/>
    </location>
</feature>
<evidence type="ECO:0000256" key="1">
    <source>
        <dbReference type="SAM" id="Coils"/>
    </source>
</evidence>
<sequence length="720" mass="83734">MMDEIEETPHKPKKDSFQLELEAKMEERRGRGFGAGFSPRDSNNSSYSKDEDNLPHVGMDKHKAMSGIESKQKSFNFNDTLRFDSTRSIFDKHANIINKTSDTDFSLKSNQYRSPLRSNDISGRNSEMKRSLWRDSNIEDVLNSSTDSTQTKKEFQSNRLEMLPEHSLSRKGTDLSSSEDQSLLAESLQSCSETDLPRHRFLKSTKTMQEAKNDKRETTATPSPIPTPRIHKTDSVSSPANKNSKPSKSLSDILGENGFSEEPFLETSNQKSKYNSLQKLDESNEDDINSSLREEPGAFKTKDSISESQRETLEADAEDKAPKKKFSNYYDDDDDDDILSSLLKRKSSKAEETVQKMAGSVENEKGATEYQEENFKSENHFNDNNSEERSEISKNGATALLDGSSIDIDKPKVKPRKQRRQSEQSERTLSPNNQQEDFAQLADLLSEDTKRKESVSKELQPQSLQTQKTISNVETKTKTKQKDTKISFEDPPKESDVTRLREETFKKWRQVKDKKIKEIQKQKEKDEVKKINEQKEKLSVATVSFNVWKQQKDPLLKTKLKLEKQKEEEKKKKENEEKINKIQGAKECFNAWKESKDKILKEKWKSKQENERLKMQKANEEKSWKEKKNTGAFLIWKQRKENILHEAKLNQKQKLEMTLKEKETIKLEKEMLSYASYKQWLIRKQEENEKEATSKKQQQNMNYFEPKLAWRPPSRTMKWT</sequence>
<evidence type="ECO:0000313" key="3">
    <source>
        <dbReference type="Proteomes" id="UP000515154"/>
    </source>
</evidence>
<dbReference type="GO" id="GO:1902412">
    <property type="term" value="P:regulation of mitotic cytokinesis"/>
    <property type="evidence" value="ECO:0007669"/>
    <property type="project" value="TreeGrafter"/>
</dbReference>
<dbReference type="GO" id="GO:0000235">
    <property type="term" value="C:astral microtubule"/>
    <property type="evidence" value="ECO:0007669"/>
    <property type="project" value="TreeGrafter"/>
</dbReference>
<organism evidence="3 4">
    <name type="scientific">Octopus sinensis</name>
    <name type="common">East Asian common octopus</name>
    <dbReference type="NCBI Taxonomy" id="2607531"/>
    <lineage>
        <taxon>Eukaryota</taxon>
        <taxon>Metazoa</taxon>
        <taxon>Spiralia</taxon>
        <taxon>Lophotrochozoa</taxon>
        <taxon>Mollusca</taxon>
        <taxon>Cephalopoda</taxon>
        <taxon>Coleoidea</taxon>
        <taxon>Octopodiformes</taxon>
        <taxon>Octopoda</taxon>
        <taxon>Incirrata</taxon>
        <taxon>Octopodidae</taxon>
        <taxon>Octopus</taxon>
    </lineage>
</organism>
<proteinExistence type="predicted"/>
<protein>
    <submittedName>
        <fullName evidence="4">Microtubule-associated protein 9 isoform X1</fullName>
    </submittedName>
</protein>
<feature type="region of interest" description="Disordered" evidence="2">
    <location>
        <begin position="28"/>
        <end position="67"/>
    </location>
</feature>
<feature type="compositionally biased region" description="Polar residues" evidence="2">
    <location>
        <begin position="266"/>
        <end position="278"/>
    </location>
</feature>
<reference evidence="4" key="1">
    <citation type="submission" date="2025-08" db="UniProtKB">
        <authorList>
            <consortium name="RefSeq"/>
        </authorList>
    </citation>
    <scope>IDENTIFICATION</scope>
</reference>
<feature type="compositionally biased region" description="Basic and acidic residues" evidence="2">
    <location>
        <begin position="150"/>
        <end position="173"/>
    </location>
</feature>
<feature type="compositionally biased region" description="Basic and acidic residues" evidence="2">
    <location>
        <begin position="292"/>
        <end position="321"/>
    </location>
</feature>
<feature type="compositionally biased region" description="Basic and acidic residues" evidence="2">
    <location>
        <begin position="48"/>
        <end position="63"/>
    </location>
</feature>